<evidence type="ECO:0000256" key="5">
    <source>
        <dbReference type="ARBA" id="ARBA00038359"/>
    </source>
</evidence>
<keyword evidence="3 7" id="KW-1133">Transmembrane helix</keyword>
<comment type="caution">
    <text evidence="9">The sequence shown here is derived from an EMBL/GenBank/DDBJ whole genome shotgun (WGS) entry which is preliminary data.</text>
</comment>
<reference evidence="9" key="1">
    <citation type="journal article" date="2023" name="Mol. Phylogenet. Evol.">
        <title>Genome-scale phylogeny and comparative genomics of the fungal order Sordariales.</title>
        <authorList>
            <person name="Hensen N."/>
            <person name="Bonometti L."/>
            <person name="Westerberg I."/>
            <person name="Brannstrom I.O."/>
            <person name="Guillou S."/>
            <person name="Cros-Aarteil S."/>
            <person name="Calhoun S."/>
            <person name="Haridas S."/>
            <person name="Kuo A."/>
            <person name="Mondo S."/>
            <person name="Pangilinan J."/>
            <person name="Riley R."/>
            <person name="LaButti K."/>
            <person name="Andreopoulos B."/>
            <person name="Lipzen A."/>
            <person name="Chen C."/>
            <person name="Yan M."/>
            <person name="Daum C."/>
            <person name="Ng V."/>
            <person name="Clum A."/>
            <person name="Steindorff A."/>
            <person name="Ohm R.A."/>
            <person name="Martin F."/>
            <person name="Silar P."/>
            <person name="Natvig D.O."/>
            <person name="Lalanne C."/>
            <person name="Gautier V."/>
            <person name="Ament-Velasquez S.L."/>
            <person name="Kruys A."/>
            <person name="Hutchinson M.I."/>
            <person name="Powell A.J."/>
            <person name="Barry K."/>
            <person name="Miller A.N."/>
            <person name="Grigoriev I.V."/>
            <person name="Debuchy R."/>
            <person name="Gladieux P."/>
            <person name="Hiltunen Thoren M."/>
            <person name="Johannesson H."/>
        </authorList>
    </citation>
    <scope>NUCLEOTIDE SEQUENCE</scope>
    <source>
        <strain evidence="9">PSN324</strain>
    </source>
</reference>
<evidence type="ECO:0000256" key="1">
    <source>
        <dbReference type="ARBA" id="ARBA00004141"/>
    </source>
</evidence>
<accession>A0AAV9HTD6</accession>
<comment type="similarity">
    <text evidence="5">Belongs to the SAT4 family.</text>
</comment>
<feature type="transmembrane region" description="Helical" evidence="7">
    <location>
        <begin position="143"/>
        <end position="163"/>
    </location>
</feature>
<keyword evidence="10" id="KW-1185">Reference proteome</keyword>
<keyword evidence="2 7" id="KW-0812">Transmembrane</keyword>
<feature type="transmembrane region" description="Helical" evidence="7">
    <location>
        <begin position="45"/>
        <end position="67"/>
    </location>
</feature>
<dbReference type="PANTHER" id="PTHR33048">
    <property type="entry name" value="PTH11-LIKE INTEGRAL MEMBRANE PROTEIN (AFU_ORTHOLOGUE AFUA_5G11245)"/>
    <property type="match status" value="1"/>
</dbReference>
<dbReference type="InterPro" id="IPR052337">
    <property type="entry name" value="SAT4-like"/>
</dbReference>
<reference evidence="9" key="2">
    <citation type="submission" date="2023-06" db="EMBL/GenBank/DDBJ databases">
        <authorList>
            <consortium name="Lawrence Berkeley National Laboratory"/>
            <person name="Mondo S.J."/>
            <person name="Hensen N."/>
            <person name="Bonometti L."/>
            <person name="Westerberg I."/>
            <person name="Brannstrom I.O."/>
            <person name="Guillou S."/>
            <person name="Cros-Aarteil S."/>
            <person name="Calhoun S."/>
            <person name="Haridas S."/>
            <person name="Kuo A."/>
            <person name="Pangilinan J."/>
            <person name="Riley R."/>
            <person name="Labutti K."/>
            <person name="Andreopoulos B."/>
            <person name="Lipzen A."/>
            <person name="Chen C."/>
            <person name="Yanf M."/>
            <person name="Daum C."/>
            <person name="Ng V."/>
            <person name="Clum A."/>
            <person name="Steindorff A."/>
            <person name="Ohm R."/>
            <person name="Martin F."/>
            <person name="Silar P."/>
            <person name="Natvig D."/>
            <person name="Lalanne C."/>
            <person name="Gautier V."/>
            <person name="Ament-Velasquez S.L."/>
            <person name="Kruys A."/>
            <person name="Hutchinson M.I."/>
            <person name="Powell A.J."/>
            <person name="Barry K."/>
            <person name="Miller A.N."/>
            <person name="Grigoriev I.V."/>
            <person name="Debuchy R."/>
            <person name="Gladieux P."/>
            <person name="Thoren M.H."/>
            <person name="Johannesson H."/>
        </authorList>
    </citation>
    <scope>NUCLEOTIDE SEQUENCE</scope>
    <source>
        <strain evidence="9">PSN324</strain>
    </source>
</reference>
<dbReference type="EMBL" id="MU864968">
    <property type="protein sequence ID" value="KAK4462757.1"/>
    <property type="molecule type" value="Genomic_DNA"/>
</dbReference>
<evidence type="ECO:0000313" key="10">
    <source>
        <dbReference type="Proteomes" id="UP001321749"/>
    </source>
</evidence>
<feature type="compositionally biased region" description="Polar residues" evidence="6">
    <location>
        <begin position="483"/>
        <end position="494"/>
    </location>
</feature>
<name>A0AAV9HTD6_9PEZI</name>
<feature type="domain" description="Rhodopsin" evidence="8">
    <location>
        <begin position="65"/>
        <end position="279"/>
    </location>
</feature>
<feature type="region of interest" description="Disordered" evidence="6">
    <location>
        <begin position="479"/>
        <end position="534"/>
    </location>
</feature>
<feature type="transmembrane region" description="Helical" evidence="7">
    <location>
        <begin position="219"/>
        <end position="240"/>
    </location>
</feature>
<feature type="compositionally biased region" description="Low complexity" evidence="6">
    <location>
        <begin position="511"/>
        <end position="525"/>
    </location>
</feature>
<dbReference type="InterPro" id="IPR049326">
    <property type="entry name" value="Rhodopsin_dom_fungi"/>
</dbReference>
<evidence type="ECO:0000313" key="9">
    <source>
        <dbReference type="EMBL" id="KAK4462757.1"/>
    </source>
</evidence>
<dbReference type="GO" id="GO:0016020">
    <property type="term" value="C:membrane"/>
    <property type="evidence" value="ECO:0007669"/>
    <property type="project" value="UniProtKB-SubCell"/>
</dbReference>
<keyword evidence="4 7" id="KW-0472">Membrane</keyword>
<evidence type="ECO:0000256" key="2">
    <source>
        <dbReference type="ARBA" id="ARBA00022692"/>
    </source>
</evidence>
<feature type="transmembrane region" description="Helical" evidence="7">
    <location>
        <begin position="107"/>
        <end position="131"/>
    </location>
</feature>
<evidence type="ECO:0000259" key="8">
    <source>
        <dbReference type="Pfam" id="PF20684"/>
    </source>
</evidence>
<evidence type="ECO:0000256" key="3">
    <source>
        <dbReference type="ARBA" id="ARBA00022989"/>
    </source>
</evidence>
<evidence type="ECO:0000256" key="7">
    <source>
        <dbReference type="SAM" id="Phobius"/>
    </source>
</evidence>
<feature type="transmembrane region" description="Helical" evidence="7">
    <location>
        <begin position="83"/>
        <end position="101"/>
    </location>
</feature>
<dbReference type="Proteomes" id="UP001321749">
    <property type="component" value="Unassembled WGS sequence"/>
</dbReference>
<protein>
    <recommendedName>
        <fullName evidence="8">Rhodopsin domain-containing protein</fullName>
    </recommendedName>
</protein>
<gene>
    <name evidence="9" type="ORF">QBC42DRAFT_224453</name>
</gene>
<dbReference type="AlphaFoldDB" id="A0AAV9HTD6"/>
<dbReference type="PANTHER" id="PTHR33048:SF47">
    <property type="entry name" value="INTEGRAL MEMBRANE PROTEIN-RELATED"/>
    <property type="match status" value="1"/>
</dbReference>
<evidence type="ECO:0000256" key="4">
    <source>
        <dbReference type="ARBA" id="ARBA00023136"/>
    </source>
</evidence>
<proteinExistence type="inferred from homology"/>
<comment type="subcellular location">
    <subcellularLocation>
        <location evidence="1">Membrane</location>
        <topology evidence="1">Multi-pass membrane protein</topology>
    </subcellularLocation>
</comment>
<sequence length="534" mass="57584">MANIGMTEPGHTKFNLSYPLVSSDYNSSSSSSSSSPSSPQPPIDINSLLLGLLLPHCLATLFILLRLGSRLFLLRKWYPDDSLILLAFAFSTAVCALYSIAPPPSALHAYLSLIFHQSSLLLTKLSILAFYLRVFSSSRPAEFRLSIGTIVFVLLYGLPLTAVAVFQCGNSQLAGRCFTFKELLISGTTLHSLTDAWLVVLIVPCVVRLKELPARQKAAVGIVLSLSIFVVAASLTRALVSLGEEYGERGDSPAFFVMTVLELDVGLICASAPMLRLIVGWIWPRFIGEPRGQGGRDRGRGRGRRMHSETAAAMMMATEHSGARSKNPSVTNMYFGGATTAPPIPPPALLMTSSSRTPTTLSLRSFMSSMAPRSRGHTTTASGDRAGLLLLLPSSALGGGEDGVDESSSISRRRRSSVGFEGYYDQYVGYNNNNSPGGHGERRKSWASVVMRAAEARRCSRGSRCYSGRWQDSQESFVLGVNDPNSPSRLTPVSDSVFGDRLTLTSTQTERSPSGEDSSSSSSSSSRRRQGHSS</sequence>
<organism evidence="9 10">
    <name type="scientific">Cladorrhinum samala</name>
    <dbReference type="NCBI Taxonomy" id="585594"/>
    <lineage>
        <taxon>Eukaryota</taxon>
        <taxon>Fungi</taxon>
        <taxon>Dikarya</taxon>
        <taxon>Ascomycota</taxon>
        <taxon>Pezizomycotina</taxon>
        <taxon>Sordariomycetes</taxon>
        <taxon>Sordariomycetidae</taxon>
        <taxon>Sordariales</taxon>
        <taxon>Podosporaceae</taxon>
        <taxon>Cladorrhinum</taxon>
    </lineage>
</organism>
<dbReference type="Pfam" id="PF20684">
    <property type="entry name" value="Fung_rhodopsin"/>
    <property type="match status" value="1"/>
</dbReference>
<feature type="transmembrane region" description="Helical" evidence="7">
    <location>
        <begin position="183"/>
        <end position="207"/>
    </location>
</feature>
<evidence type="ECO:0000256" key="6">
    <source>
        <dbReference type="SAM" id="MobiDB-lite"/>
    </source>
</evidence>